<evidence type="ECO:0000313" key="1">
    <source>
        <dbReference type="EMBL" id="GHI65860.1"/>
    </source>
</evidence>
<dbReference type="GeneID" id="91475254"/>
<reference evidence="2" key="1">
    <citation type="submission" date="2023-07" db="EMBL/GenBank/DDBJ databases">
        <title>Whole genome shotgun sequence of Streptomyces cacaoi subsp. asoensis NBRC 13813.</title>
        <authorList>
            <person name="Komaki H."/>
            <person name="Tamura T."/>
        </authorList>
    </citation>
    <scope>NUCLEOTIDE SEQUENCE [LARGE SCALE GENOMIC DNA]</scope>
    <source>
        <strain evidence="2">NBRC 13813</strain>
    </source>
</reference>
<name>A0ABQ3SCK7_9ACTN</name>
<sequence length="97" mass="10707">MLPQGTDGSTEPASQYVFVVYDRGSGTIHHVHRVVNLPGAEAPSREQMEQAALSYVSPRLREQGAADLAVLNVPDHQLERGKSYRVDHERQVLSAVE</sequence>
<dbReference type="EMBL" id="BNEB01000006">
    <property type="protein sequence ID" value="GHI65860.1"/>
    <property type="molecule type" value="Genomic_DNA"/>
</dbReference>
<proteinExistence type="predicted"/>
<protein>
    <submittedName>
        <fullName evidence="1">Uncharacterized protein</fullName>
    </submittedName>
</protein>
<accession>A0ABQ3SCK7</accession>
<dbReference type="RefSeq" id="WP_189927161.1">
    <property type="nucleotide sequence ID" value="NZ_BMSI01000016.1"/>
</dbReference>
<organism evidence="1 2">
    <name type="scientific">Streptomyces asoensis</name>
    <dbReference type="NCBI Taxonomy" id="249586"/>
    <lineage>
        <taxon>Bacteria</taxon>
        <taxon>Bacillati</taxon>
        <taxon>Actinomycetota</taxon>
        <taxon>Actinomycetes</taxon>
        <taxon>Kitasatosporales</taxon>
        <taxon>Streptomycetaceae</taxon>
        <taxon>Streptomyces</taxon>
    </lineage>
</organism>
<dbReference type="Proteomes" id="UP000649259">
    <property type="component" value="Unassembled WGS sequence"/>
</dbReference>
<keyword evidence="2" id="KW-1185">Reference proteome</keyword>
<comment type="caution">
    <text evidence="1">The sequence shown here is derived from an EMBL/GenBank/DDBJ whole genome shotgun (WGS) entry which is preliminary data.</text>
</comment>
<evidence type="ECO:0000313" key="2">
    <source>
        <dbReference type="Proteomes" id="UP000649259"/>
    </source>
</evidence>
<gene>
    <name evidence="1" type="ORF">Saso_75100</name>
</gene>